<dbReference type="EC" id="2.5.1.48" evidence="4"/>
<dbReference type="InterPro" id="IPR000277">
    <property type="entry name" value="Cys/Met-Metab_PyrdxlP-dep_enz"/>
</dbReference>
<reference evidence="4 5" key="1">
    <citation type="submission" date="2019-02" db="EMBL/GenBank/DDBJ databases">
        <title>Deep-cultivation of Planctomycetes and their phenomic and genomic characterization uncovers novel biology.</title>
        <authorList>
            <person name="Wiegand S."/>
            <person name="Jogler M."/>
            <person name="Boedeker C."/>
            <person name="Pinto D."/>
            <person name="Vollmers J."/>
            <person name="Rivas-Marin E."/>
            <person name="Kohn T."/>
            <person name="Peeters S.H."/>
            <person name="Heuer A."/>
            <person name="Rast P."/>
            <person name="Oberbeckmann S."/>
            <person name="Bunk B."/>
            <person name="Jeske O."/>
            <person name="Meyerdierks A."/>
            <person name="Storesund J.E."/>
            <person name="Kallscheuer N."/>
            <person name="Luecker S."/>
            <person name="Lage O.M."/>
            <person name="Pohl T."/>
            <person name="Merkel B.J."/>
            <person name="Hornburger P."/>
            <person name="Mueller R.-W."/>
            <person name="Bruemmer F."/>
            <person name="Labrenz M."/>
            <person name="Spormann A.M."/>
            <person name="Op den Camp H."/>
            <person name="Overmann J."/>
            <person name="Amann R."/>
            <person name="Jetten M.S.M."/>
            <person name="Mascher T."/>
            <person name="Medema M.H."/>
            <person name="Devos D.P."/>
            <person name="Kaster A.-K."/>
            <person name="Ovreas L."/>
            <person name="Rohde M."/>
            <person name="Galperin M.Y."/>
            <person name="Jogler C."/>
        </authorList>
    </citation>
    <scope>NUCLEOTIDE SEQUENCE [LARGE SCALE GENOMIC DNA]</scope>
    <source>
        <strain evidence="4 5">Mal52</strain>
    </source>
</reference>
<evidence type="ECO:0000256" key="3">
    <source>
        <dbReference type="RuleBase" id="RU362118"/>
    </source>
</evidence>
<comment type="similarity">
    <text evidence="3">Belongs to the trans-sulfuration enzymes family.</text>
</comment>
<evidence type="ECO:0000256" key="1">
    <source>
        <dbReference type="ARBA" id="ARBA00001933"/>
    </source>
</evidence>
<keyword evidence="5" id="KW-1185">Reference proteome</keyword>
<keyword evidence="4" id="KW-0808">Transferase</keyword>
<dbReference type="SUPFAM" id="SSF53383">
    <property type="entry name" value="PLP-dependent transferases"/>
    <property type="match status" value="1"/>
</dbReference>
<dbReference type="InterPro" id="IPR051750">
    <property type="entry name" value="Trans-sulfuration_enzymes"/>
</dbReference>
<proteinExistence type="inferred from homology"/>
<comment type="cofactor">
    <cofactor evidence="1 3">
        <name>pyridoxal 5'-phosphate</name>
        <dbReference type="ChEBI" id="CHEBI:597326"/>
    </cofactor>
</comment>
<dbReference type="Proteomes" id="UP000319383">
    <property type="component" value="Chromosome"/>
</dbReference>
<dbReference type="InterPro" id="IPR015424">
    <property type="entry name" value="PyrdxlP-dep_Trfase"/>
</dbReference>
<dbReference type="InterPro" id="IPR015422">
    <property type="entry name" value="PyrdxlP-dep_Trfase_small"/>
</dbReference>
<dbReference type="EMBL" id="CP036276">
    <property type="protein sequence ID" value="QDU46301.1"/>
    <property type="molecule type" value="Genomic_DNA"/>
</dbReference>
<dbReference type="GO" id="GO:0003962">
    <property type="term" value="F:cystathionine gamma-synthase activity"/>
    <property type="evidence" value="ECO:0007669"/>
    <property type="project" value="UniProtKB-EC"/>
</dbReference>
<name>A0A517ZV24_9PLAN</name>
<dbReference type="GO" id="GO:0030170">
    <property type="term" value="F:pyridoxal phosphate binding"/>
    <property type="evidence" value="ECO:0007669"/>
    <property type="project" value="InterPro"/>
</dbReference>
<dbReference type="AlphaFoldDB" id="A0A517ZV24"/>
<evidence type="ECO:0000313" key="5">
    <source>
        <dbReference type="Proteomes" id="UP000319383"/>
    </source>
</evidence>
<keyword evidence="2 3" id="KW-0663">Pyridoxal phosphate</keyword>
<evidence type="ECO:0000256" key="2">
    <source>
        <dbReference type="ARBA" id="ARBA00022898"/>
    </source>
</evidence>
<dbReference type="Pfam" id="PF01053">
    <property type="entry name" value="Cys_Met_Meta_PP"/>
    <property type="match status" value="1"/>
</dbReference>
<dbReference type="Gene3D" id="3.40.640.10">
    <property type="entry name" value="Type I PLP-dependent aspartate aminotransferase-like (Major domain)"/>
    <property type="match status" value="1"/>
</dbReference>
<evidence type="ECO:0000313" key="4">
    <source>
        <dbReference type="EMBL" id="QDU46301.1"/>
    </source>
</evidence>
<protein>
    <submittedName>
        <fullName evidence="4">Cystathionine gamma-synthase</fullName>
        <ecNumber evidence="4">2.5.1.48</ecNumber>
    </submittedName>
</protein>
<dbReference type="InterPro" id="IPR015421">
    <property type="entry name" value="PyrdxlP-dep_Trfase_major"/>
</dbReference>
<sequence length="494" mass="54263">MNVLDPLFETPLCNAADLGRPIPDSPHAVSVCLPTWADNIGYEEKTPRVIEQLNNGYPRFVFHHLCQQLFAECHAKFAAADESCLAFPSVVAAERFVEFFAKQTGQKPRLCDFGRHGVQAACFPTQFADTAKAGWQHLGEGISSRHAEACLENRTAPDATAAKQILRQRIADAASATVEDVFLFPSGMNAIFSLYRALEATFPDRKCAQFGFPYVDTLKIQKTCGTGVHFYPHGESADLDQLAEVLAAEPISGIYTEFPSNPLLKSPDLARLAELARAHRCPLVVDDTVATSVNADVLSAADAVCSSLTKFFSGAGDVTAGSVVLNANGPFYNELKTALSQEDDLLWCEDALVLEENSRDFEARVRQINHNAEQLADHLLQHPRVTAVNYPKFQTPQRYRAFRKRDGGYGGLLSVEFAEPAKRAPRVFDALRVCKGPNLGTNYTLVCPYTILAHYGELDFAEDCGVSRYLLRVSVGLEPPEDLIARFNEALAVD</sequence>
<dbReference type="GO" id="GO:0019346">
    <property type="term" value="P:transsulfuration"/>
    <property type="evidence" value="ECO:0007669"/>
    <property type="project" value="InterPro"/>
</dbReference>
<dbReference type="KEGG" id="sdyn:Mal52_48190"/>
<dbReference type="PANTHER" id="PTHR42699:SF1">
    <property type="entry name" value="CYSTATHIONINE GAMMA-SYNTHASE-RELATED"/>
    <property type="match status" value="1"/>
</dbReference>
<gene>
    <name evidence="4" type="primary">metB_2</name>
    <name evidence="4" type="ORF">Mal52_48190</name>
</gene>
<organism evidence="4 5">
    <name type="scientific">Symmachiella dynata</name>
    <dbReference type="NCBI Taxonomy" id="2527995"/>
    <lineage>
        <taxon>Bacteria</taxon>
        <taxon>Pseudomonadati</taxon>
        <taxon>Planctomycetota</taxon>
        <taxon>Planctomycetia</taxon>
        <taxon>Planctomycetales</taxon>
        <taxon>Planctomycetaceae</taxon>
        <taxon>Symmachiella</taxon>
    </lineage>
</organism>
<dbReference type="Gene3D" id="3.90.1150.10">
    <property type="entry name" value="Aspartate Aminotransferase, domain 1"/>
    <property type="match status" value="1"/>
</dbReference>
<dbReference type="PANTHER" id="PTHR42699">
    <property type="match status" value="1"/>
</dbReference>
<accession>A0A517ZV24</accession>